<protein>
    <submittedName>
        <fullName evidence="3">Uncharacterized protein</fullName>
    </submittedName>
</protein>
<feature type="signal peptide" evidence="2">
    <location>
        <begin position="1"/>
        <end position="25"/>
    </location>
</feature>
<organism evidence="3 4">
    <name type="scientific">Candidatus Ozemobacter sibiricus</name>
    <dbReference type="NCBI Taxonomy" id="2268124"/>
    <lineage>
        <taxon>Bacteria</taxon>
        <taxon>Candidatus Ozemobacteria</taxon>
        <taxon>Candidatus Ozemobacterales</taxon>
        <taxon>Candidatus Ozemobacteraceae</taxon>
        <taxon>Candidatus Ozemobacter</taxon>
    </lineage>
</organism>
<reference evidence="3 4" key="1">
    <citation type="submission" date="2018-05" db="EMBL/GenBank/DDBJ databases">
        <title>A metagenomic window into the 2 km-deep terrestrial subsurface aquifer revealed taxonomically and functionally diverse microbial community comprising novel uncultured bacterial lineages.</title>
        <authorList>
            <person name="Kadnikov V.V."/>
            <person name="Mardanov A.V."/>
            <person name="Beletsky A.V."/>
            <person name="Banks D."/>
            <person name="Pimenov N.V."/>
            <person name="Frank Y.A."/>
            <person name="Karnachuk O.V."/>
            <person name="Ravin N.V."/>
        </authorList>
    </citation>
    <scope>NUCLEOTIDE SEQUENCE [LARGE SCALE GENOMIC DNA]</scope>
    <source>
        <strain evidence="3">BY5</strain>
    </source>
</reference>
<dbReference type="InterPro" id="IPR019734">
    <property type="entry name" value="TPR_rpt"/>
</dbReference>
<sequence>MSRTRPRLPWMAVLLLAAASHAALAATTQIPPWYTLTATLEAPPQIKVPVVAKVTVGAPLVDLQDLEIVLVPPAGWAGTATPSQRLDRLAAGETRTLSFTLTPTGPVAHGSIVVFLRTPVPKGAIQEALRATMGEDGPAMAERVAAWPAHGEGITEIAFSLLPEESFYPLTGDMWTTYDDRLKKEPALRGPVLFREAVVTPFQAQTDVDMHDRLTGLLQTDPTLAGTLEAQGIDLARKRQDLLLGLYVLATEAYLKGETATAQSFLARLQNELAQAPPAVGQALQIPAGNLRGLLQWSMGDRKAAEETLRATFYRDRKAPVQRYLLRNLGLLMLEKGDQTTAREMFRLALELKPAYTLLQEEYARLKKP</sequence>
<proteinExistence type="predicted"/>
<evidence type="ECO:0000313" key="3">
    <source>
        <dbReference type="EMBL" id="RCK76720.1"/>
    </source>
</evidence>
<keyword evidence="2" id="KW-0732">Signal</keyword>
<evidence type="ECO:0000256" key="2">
    <source>
        <dbReference type="SAM" id="SignalP"/>
    </source>
</evidence>
<feature type="repeat" description="TPR" evidence="1">
    <location>
        <begin position="323"/>
        <end position="356"/>
    </location>
</feature>
<evidence type="ECO:0000313" key="4">
    <source>
        <dbReference type="Proteomes" id="UP000252355"/>
    </source>
</evidence>
<dbReference type="PROSITE" id="PS50005">
    <property type="entry name" value="TPR"/>
    <property type="match status" value="1"/>
</dbReference>
<dbReference type="EMBL" id="QOQW01000035">
    <property type="protein sequence ID" value="RCK76720.1"/>
    <property type="molecule type" value="Genomic_DNA"/>
</dbReference>
<dbReference type="InterPro" id="IPR011990">
    <property type="entry name" value="TPR-like_helical_dom_sf"/>
</dbReference>
<dbReference type="SUPFAM" id="SSF48452">
    <property type="entry name" value="TPR-like"/>
    <property type="match status" value="1"/>
</dbReference>
<accession>A0A367ZF30</accession>
<comment type="caution">
    <text evidence="3">The sequence shown here is derived from an EMBL/GenBank/DDBJ whole genome shotgun (WGS) entry which is preliminary data.</text>
</comment>
<dbReference type="Gene3D" id="1.25.40.10">
    <property type="entry name" value="Tetratricopeptide repeat domain"/>
    <property type="match status" value="1"/>
</dbReference>
<dbReference type="AlphaFoldDB" id="A0A367ZF30"/>
<dbReference type="Proteomes" id="UP000252355">
    <property type="component" value="Unassembled WGS sequence"/>
</dbReference>
<name>A0A367ZF30_9BACT</name>
<gene>
    <name evidence="3" type="ORF">OZSIB_3312</name>
</gene>
<keyword evidence="1" id="KW-0802">TPR repeat</keyword>
<feature type="chain" id="PRO_5016727560" evidence="2">
    <location>
        <begin position="26"/>
        <end position="369"/>
    </location>
</feature>
<evidence type="ECO:0000256" key="1">
    <source>
        <dbReference type="PROSITE-ProRule" id="PRU00339"/>
    </source>
</evidence>